<dbReference type="Gene3D" id="3.40.1740.10">
    <property type="entry name" value="VC0467-like"/>
    <property type="match status" value="1"/>
</dbReference>
<evidence type="ECO:0000256" key="2">
    <source>
        <dbReference type="HAMAP-Rule" id="MF_00758"/>
    </source>
</evidence>
<proteinExistence type="inferred from homology"/>
<name>A0A420WG14_9PROT</name>
<dbReference type="GO" id="GO:0005829">
    <property type="term" value="C:cytosol"/>
    <property type="evidence" value="ECO:0007669"/>
    <property type="project" value="TreeGrafter"/>
</dbReference>
<dbReference type="Pfam" id="PF02622">
    <property type="entry name" value="DUF179"/>
    <property type="match status" value="1"/>
</dbReference>
<dbReference type="InterPro" id="IPR003774">
    <property type="entry name" value="AlgH-like"/>
</dbReference>
<dbReference type="NCBIfam" id="NF001268">
    <property type="entry name" value="PRK00228.1-4"/>
    <property type="match status" value="1"/>
</dbReference>
<dbReference type="SUPFAM" id="SSF143456">
    <property type="entry name" value="VC0467-like"/>
    <property type="match status" value="1"/>
</dbReference>
<evidence type="ECO:0000256" key="1">
    <source>
        <dbReference type="ARBA" id="ARBA00009600"/>
    </source>
</evidence>
<evidence type="ECO:0000313" key="4">
    <source>
        <dbReference type="Proteomes" id="UP000277424"/>
    </source>
</evidence>
<gene>
    <name evidence="3" type="ORF">BCL74_1861</name>
</gene>
<dbReference type="AlphaFoldDB" id="A0A420WG14"/>
<accession>A0A420WG14</accession>
<dbReference type="OrthoDB" id="9807486at2"/>
<sequence length="201" mass="21679">MSFDDRDNPGDDPHGDDGYLTGKLLIAMPTMRDPRFARSVIYLCAHNEEGAMGLVVNRLIGTLTFTDLMAQLNLSAPMAEPEKKIHFGGPVETSRGFVLHSAEYQQEETMLVDNGFGLTATIDILRAIANGGGPSRSLLALGYAGWGPGQLDTEIQENGWLSVDADAALVFDEGDLDHKWERAMAKIGVEPSMLSGEAGRA</sequence>
<dbReference type="RefSeq" id="WP_121220657.1">
    <property type="nucleotide sequence ID" value="NZ_RBIG01000002.1"/>
</dbReference>
<dbReference type="PANTHER" id="PTHR30327:SF1">
    <property type="entry name" value="UPF0301 PROTEIN YQGE"/>
    <property type="match status" value="1"/>
</dbReference>
<dbReference type="Proteomes" id="UP000277424">
    <property type="component" value="Unassembled WGS sequence"/>
</dbReference>
<dbReference type="PANTHER" id="PTHR30327">
    <property type="entry name" value="UNCHARACTERIZED PROTEIN YQGE"/>
    <property type="match status" value="1"/>
</dbReference>
<protein>
    <recommendedName>
        <fullName evidence="2">UPF0301 protein BCL74_1861</fullName>
    </recommendedName>
</protein>
<dbReference type="HAMAP" id="MF_00758">
    <property type="entry name" value="UPF0301"/>
    <property type="match status" value="1"/>
</dbReference>
<comment type="similarity">
    <text evidence="1 2">Belongs to the UPF0301 (AlgH) family.</text>
</comment>
<dbReference type="EMBL" id="RBIG01000002">
    <property type="protein sequence ID" value="RKQ69927.1"/>
    <property type="molecule type" value="Genomic_DNA"/>
</dbReference>
<comment type="caution">
    <text evidence="3">The sequence shown here is derived from an EMBL/GenBank/DDBJ whole genome shotgun (WGS) entry which is preliminary data.</text>
</comment>
<reference evidence="3 4" key="1">
    <citation type="submission" date="2018-10" db="EMBL/GenBank/DDBJ databases">
        <title>Comparative analysis of microorganisms from saline springs in Andes Mountain Range, Colombia.</title>
        <authorList>
            <person name="Rubin E."/>
        </authorList>
    </citation>
    <scope>NUCLEOTIDE SEQUENCE [LARGE SCALE GENOMIC DNA]</scope>
    <source>
        <strain evidence="3 4">USBA 36</strain>
    </source>
</reference>
<organism evidence="3 4">
    <name type="scientific">Oceanibaculum indicum</name>
    <dbReference type="NCBI Taxonomy" id="526216"/>
    <lineage>
        <taxon>Bacteria</taxon>
        <taxon>Pseudomonadati</taxon>
        <taxon>Pseudomonadota</taxon>
        <taxon>Alphaproteobacteria</taxon>
        <taxon>Rhodospirillales</taxon>
        <taxon>Oceanibaculaceae</taxon>
        <taxon>Oceanibaculum</taxon>
    </lineage>
</organism>
<evidence type="ECO:0000313" key="3">
    <source>
        <dbReference type="EMBL" id="RKQ69927.1"/>
    </source>
</evidence>